<organism evidence="1">
    <name type="scientific">Myoviridae sp. ctoNH1</name>
    <dbReference type="NCBI Taxonomy" id="2826695"/>
    <lineage>
        <taxon>Viruses</taxon>
        <taxon>Duplodnaviria</taxon>
        <taxon>Heunggongvirae</taxon>
        <taxon>Uroviricota</taxon>
        <taxon>Caudoviricetes</taxon>
    </lineage>
</organism>
<evidence type="ECO:0000313" key="1">
    <source>
        <dbReference type="EMBL" id="DAE21831.1"/>
    </source>
</evidence>
<name>A0A8S5QRE2_9CAUD</name>
<sequence length="209" mass="23914">MDEYILTNPQLLKYWNLVRGGNKTRLSVMEVMSLGVHVRCFDVLPKGSNAFYWTDGLTNIEIEGNNYISFPDIIQDSLPSFTEEKGISNDAINFKVSNVTSSVRQLALGGFLKDAQVNIRLVILNPYDSRMLYSMLLFSGFIDYVQAVADPNYKTNEMTVHVNSVYKKLDRQPPTIAANSVYQSYYPTDEYFSLLGQVNSDQIWRYKDK</sequence>
<protein>
    <submittedName>
        <fullName evidence="1">Minor tail protein</fullName>
    </submittedName>
</protein>
<accession>A0A8S5QRE2</accession>
<dbReference type="EMBL" id="BK015718">
    <property type="protein sequence ID" value="DAE21831.1"/>
    <property type="molecule type" value="Genomic_DNA"/>
</dbReference>
<reference evidence="1" key="1">
    <citation type="journal article" date="2021" name="Proc. Natl. Acad. Sci. U.S.A.">
        <title>A Catalog of Tens of Thousands of Viruses from Human Metagenomes Reveals Hidden Associations with Chronic Diseases.</title>
        <authorList>
            <person name="Tisza M.J."/>
            <person name="Buck C.B."/>
        </authorList>
    </citation>
    <scope>NUCLEOTIDE SEQUENCE</scope>
    <source>
        <strain evidence="1">CtoNH1</strain>
    </source>
</reference>
<proteinExistence type="predicted"/>